<evidence type="ECO:0000256" key="3">
    <source>
        <dbReference type="ARBA" id="ARBA00022777"/>
    </source>
</evidence>
<accession>A0A4S4DR12</accession>
<gene>
    <name evidence="7" type="ORF">TEA_026937</name>
</gene>
<reference evidence="7 8" key="1">
    <citation type="journal article" date="2018" name="Proc. Natl. Acad. Sci. U.S.A.">
        <title>Draft genome sequence of Camellia sinensis var. sinensis provides insights into the evolution of the tea genome and tea quality.</title>
        <authorList>
            <person name="Wei C."/>
            <person name="Yang H."/>
            <person name="Wang S."/>
            <person name="Zhao J."/>
            <person name="Liu C."/>
            <person name="Gao L."/>
            <person name="Xia E."/>
            <person name="Lu Y."/>
            <person name="Tai Y."/>
            <person name="She G."/>
            <person name="Sun J."/>
            <person name="Cao H."/>
            <person name="Tong W."/>
            <person name="Gao Q."/>
            <person name="Li Y."/>
            <person name="Deng W."/>
            <person name="Jiang X."/>
            <person name="Wang W."/>
            <person name="Chen Q."/>
            <person name="Zhang S."/>
            <person name="Li H."/>
            <person name="Wu J."/>
            <person name="Wang P."/>
            <person name="Li P."/>
            <person name="Shi C."/>
            <person name="Zheng F."/>
            <person name="Jian J."/>
            <person name="Huang B."/>
            <person name="Shan D."/>
            <person name="Shi M."/>
            <person name="Fang C."/>
            <person name="Yue Y."/>
            <person name="Li F."/>
            <person name="Li D."/>
            <person name="Wei S."/>
            <person name="Han B."/>
            <person name="Jiang C."/>
            <person name="Yin Y."/>
            <person name="Xia T."/>
            <person name="Zhang Z."/>
            <person name="Bennetzen J.L."/>
            <person name="Zhao S."/>
            <person name="Wan X."/>
        </authorList>
    </citation>
    <scope>NUCLEOTIDE SEQUENCE [LARGE SCALE GENOMIC DNA]</scope>
    <source>
        <strain evidence="8">cv. Shuchazao</strain>
        <tissue evidence="7">Leaf</tissue>
    </source>
</reference>
<protein>
    <recommendedName>
        <fullName evidence="6">Protein kinase domain-containing protein</fullName>
    </recommendedName>
</protein>
<comment type="caution">
    <text evidence="7">The sequence shown here is derived from an EMBL/GenBank/DDBJ whole genome shotgun (WGS) entry which is preliminary data.</text>
</comment>
<keyword evidence="1" id="KW-0808">Transferase</keyword>
<evidence type="ECO:0000256" key="4">
    <source>
        <dbReference type="ARBA" id="ARBA00022840"/>
    </source>
</evidence>
<dbReference type="Gene3D" id="1.10.510.10">
    <property type="entry name" value="Transferase(Phosphotransferase) domain 1"/>
    <property type="match status" value="2"/>
</dbReference>
<sequence length="268" mass="29949">MAPEYAMWGHLTDKVDVYSFGVVALEIFSGRSAASSYRRKEDSFNLLELALDLKKKGNLMELVNPSISNFGVAKLDEEENTHISTRIVGTFGYMAPEYAMWGHLTDKADVYSFGVVALEIVSGRSATSSYRRKEDSFNLLALALDLKEKENLMELVDPRLESDFNKEQVMVMLNVALLCTNATAAIRPTMSSVVSMLKGKAEVQSFSIDGIEPEKTDNRFQYSPEMSTSDRHSHGISTDRPWTDSTSASDLYPLNLSFNGKREIEVLE</sequence>
<dbReference type="InterPro" id="IPR011009">
    <property type="entry name" value="Kinase-like_dom_sf"/>
</dbReference>
<evidence type="ECO:0000256" key="5">
    <source>
        <dbReference type="SAM" id="MobiDB-lite"/>
    </source>
</evidence>
<keyword evidence="8" id="KW-1185">Reference proteome</keyword>
<dbReference type="EMBL" id="SDRB02010595">
    <property type="protein sequence ID" value="THG05551.1"/>
    <property type="molecule type" value="Genomic_DNA"/>
</dbReference>
<name>A0A4S4DR12_CAMSN</name>
<evidence type="ECO:0000313" key="7">
    <source>
        <dbReference type="EMBL" id="THG05551.1"/>
    </source>
</evidence>
<dbReference type="PANTHER" id="PTHR47973">
    <property type="entry name" value="CYSTEINE-RICH RECEPTOR-LIKE PROTEIN KINASE 3"/>
    <property type="match status" value="1"/>
</dbReference>
<dbReference type="Pfam" id="PF07714">
    <property type="entry name" value="PK_Tyr_Ser-Thr"/>
    <property type="match status" value="2"/>
</dbReference>
<dbReference type="PROSITE" id="PS50011">
    <property type="entry name" value="PROTEIN_KINASE_DOM"/>
    <property type="match status" value="1"/>
</dbReference>
<dbReference type="GO" id="GO:0005524">
    <property type="term" value="F:ATP binding"/>
    <property type="evidence" value="ECO:0007669"/>
    <property type="project" value="UniProtKB-KW"/>
</dbReference>
<organism evidence="7 8">
    <name type="scientific">Camellia sinensis var. sinensis</name>
    <name type="common">China tea</name>
    <dbReference type="NCBI Taxonomy" id="542762"/>
    <lineage>
        <taxon>Eukaryota</taxon>
        <taxon>Viridiplantae</taxon>
        <taxon>Streptophyta</taxon>
        <taxon>Embryophyta</taxon>
        <taxon>Tracheophyta</taxon>
        <taxon>Spermatophyta</taxon>
        <taxon>Magnoliopsida</taxon>
        <taxon>eudicotyledons</taxon>
        <taxon>Gunneridae</taxon>
        <taxon>Pentapetalae</taxon>
        <taxon>asterids</taxon>
        <taxon>Ericales</taxon>
        <taxon>Theaceae</taxon>
        <taxon>Camellia</taxon>
    </lineage>
</organism>
<dbReference type="Proteomes" id="UP000306102">
    <property type="component" value="Unassembled WGS sequence"/>
</dbReference>
<evidence type="ECO:0000256" key="1">
    <source>
        <dbReference type="ARBA" id="ARBA00022679"/>
    </source>
</evidence>
<dbReference type="STRING" id="542762.A0A4S4DR12"/>
<dbReference type="GO" id="GO:0004672">
    <property type="term" value="F:protein kinase activity"/>
    <property type="evidence" value="ECO:0007669"/>
    <property type="project" value="InterPro"/>
</dbReference>
<keyword evidence="3" id="KW-0418">Kinase</keyword>
<proteinExistence type="predicted"/>
<evidence type="ECO:0000313" key="8">
    <source>
        <dbReference type="Proteomes" id="UP000306102"/>
    </source>
</evidence>
<evidence type="ECO:0000259" key="6">
    <source>
        <dbReference type="PROSITE" id="PS50011"/>
    </source>
</evidence>
<dbReference type="InterPro" id="IPR000719">
    <property type="entry name" value="Prot_kinase_dom"/>
</dbReference>
<feature type="region of interest" description="Disordered" evidence="5">
    <location>
        <begin position="214"/>
        <end position="246"/>
    </location>
</feature>
<keyword evidence="2" id="KW-0547">Nucleotide-binding</keyword>
<feature type="domain" description="Protein kinase" evidence="6">
    <location>
        <begin position="1"/>
        <end position="178"/>
    </location>
</feature>
<evidence type="ECO:0000256" key="2">
    <source>
        <dbReference type="ARBA" id="ARBA00022741"/>
    </source>
</evidence>
<keyword evidence="4" id="KW-0067">ATP-binding</keyword>
<dbReference type="AlphaFoldDB" id="A0A4S4DR12"/>
<dbReference type="SUPFAM" id="SSF56112">
    <property type="entry name" value="Protein kinase-like (PK-like)"/>
    <property type="match status" value="2"/>
</dbReference>
<dbReference type="InterPro" id="IPR001245">
    <property type="entry name" value="Ser-Thr/Tyr_kinase_cat_dom"/>
</dbReference>
<dbReference type="InterPro" id="IPR052059">
    <property type="entry name" value="CR_Ser/Thr_kinase"/>
</dbReference>